<dbReference type="AlphaFoldDB" id="A0A1X7VFR5"/>
<keyword evidence="3" id="KW-0472">Membrane</keyword>
<dbReference type="KEGG" id="aqu:109580367"/>
<accession>A0A1X7VFR5</accession>
<feature type="transmembrane region" description="Helical" evidence="3">
    <location>
        <begin position="582"/>
        <end position="606"/>
    </location>
</feature>
<evidence type="ECO:0000313" key="6">
    <source>
        <dbReference type="Proteomes" id="UP000007879"/>
    </source>
</evidence>
<dbReference type="Gene3D" id="1.20.1070.10">
    <property type="entry name" value="Rhodopsin 7-helix transmembrane proteins"/>
    <property type="match status" value="1"/>
</dbReference>
<dbReference type="InterPro" id="IPR036790">
    <property type="entry name" value="Frizzled_dom_sf"/>
</dbReference>
<dbReference type="EnsemblMetazoa" id="Aqu2.1.39120_001">
    <property type="protein sequence ID" value="Aqu2.1.39120_001"/>
    <property type="gene ID" value="Aqu2.1.39120"/>
</dbReference>
<organism evidence="5">
    <name type="scientific">Amphimedon queenslandica</name>
    <name type="common">Sponge</name>
    <dbReference type="NCBI Taxonomy" id="400682"/>
    <lineage>
        <taxon>Eukaryota</taxon>
        <taxon>Metazoa</taxon>
        <taxon>Porifera</taxon>
        <taxon>Demospongiae</taxon>
        <taxon>Heteroscleromorpha</taxon>
        <taxon>Haplosclerida</taxon>
        <taxon>Niphatidae</taxon>
        <taxon>Amphimedon</taxon>
    </lineage>
</organism>
<reference evidence="6" key="1">
    <citation type="journal article" date="2010" name="Nature">
        <title>The Amphimedon queenslandica genome and the evolution of animal complexity.</title>
        <authorList>
            <person name="Srivastava M."/>
            <person name="Simakov O."/>
            <person name="Chapman J."/>
            <person name="Fahey B."/>
            <person name="Gauthier M.E."/>
            <person name="Mitros T."/>
            <person name="Richards G.S."/>
            <person name="Conaco C."/>
            <person name="Dacre M."/>
            <person name="Hellsten U."/>
            <person name="Larroux C."/>
            <person name="Putnam N.H."/>
            <person name="Stanke M."/>
            <person name="Adamska M."/>
            <person name="Darling A."/>
            <person name="Degnan S.M."/>
            <person name="Oakley T.H."/>
            <person name="Plachetzki D.C."/>
            <person name="Zhai Y."/>
            <person name="Adamski M."/>
            <person name="Calcino A."/>
            <person name="Cummins S.F."/>
            <person name="Goodstein D.M."/>
            <person name="Harris C."/>
            <person name="Jackson D.J."/>
            <person name="Leys S.P."/>
            <person name="Shu S."/>
            <person name="Woodcroft B.J."/>
            <person name="Vervoort M."/>
            <person name="Kosik K.S."/>
            <person name="Manning G."/>
            <person name="Degnan B.M."/>
            <person name="Rokhsar D.S."/>
        </authorList>
    </citation>
    <scope>NUCLEOTIDE SEQUENCE [LARGE SCALE GENOMIC DNA]</scope>
</reference>
<reference evidence="5" key="2">
    <citation type="submission" date="2017-05" db="UniProtKB">
        <authorList>
            <consortium name="EnsemblMetazoa"/>
        </authorList>
    </citation>
    <scope>IDENTIFICATION</scope>
</reference>
<dbReference type="Proteomes" id="UP000007879">
    <property type="component" value="Unassembled WGS sequence"/>
</dbReference>
<dbReference type="PROSITE" id="PS50038">
    <property type="entry name" value="FZ"/>
    <property type="match status" value="1"/>
</dbReference>
<evidence type="ECO:0000256" key="1">
    <source>
        <dbReference type="ARBA" id="ARBA00023157"/>
    </source>
</evidence>
<evidence type="ECO:0000313" key="5">
    <source>
        <dbReference type="EnsemblMetazoa" id="Aqu2.1.39120_001"/>
    </source>
</evidence>
<name>A0A1X7VFR5_AMPQE</name>
<keyword evidence="3" id="KW-1133">Transmembrane helix</keyword>
<gene>
    <name evidence="5" type="primary">109580367</name>
</gene>
<dbReference type="InterPro" id="IPR020067">
    <property type="entry name" value="Frizzled_dom"/>
</dbReference>
<keyword evidence="3" id="KW-0812">Transmembrane</keyword>
<keyword evidence="1" id="KW-1015">Disulfide bond</keyword>
<feature type="transmembrane region" description="Helical" evidence="3">
    <location>
        <begin position="790"/>
        <end position="811"/>
    </location>
</feature>
<dbReference type="EnsemblMetazoa" id="XM_019993420.1">
    <property type="protein sequence ID" value="XP_019848979.1"/>
    <property type="gene ID" value="LOC109580367"/>
</dbReference>
<feature type="transmembrane region" description="Helical" evidence="3">
    <location>
        <begin position="542"/>
        <end position="562"/>
    </location>
</feature>
<proteinExistence type="predicted"/>
<feature type="transmembrane region" description="Helical" evidence="3">
    <location>
        <begin position="673"/>
        <end position="700"/>
    </location>
</feature>
<comment type="caution">
    <text evidence="2">Lacks conserved residue(s) required for the propagation of feature annotation.</text>
</comment>
<feature type="domain" description="FZ" evidence="4">
    <location>
        <begin position="206"/>
        <end position="401"/>
    </location>
</feature>
<feature type="transmembrane region" description="Helical" evidence="3">
    <location>
        <begin position="726"/>
        <end position="746"/>
    </location>
</feature>
<keyword evidence="6" id="KW-1185">Reference proteome</keyword>
<evidence type="ECO:0000259" key="4">
    <source>
        <dbReference type="PROSITE" id="PS50038"/>
    </source>
</evidence>
<feature type="transmembrane region" description="Helical" evidence="3">
    <location>
        <begin position="508"/>
        <end position="530"/>
    </location>
</feature>
<protein>
    <recommendedName>
        <fullName evidence="4">FZ domain-containing protein</fullName>
    </recommendedName>
</protein>
<feature type="transmembrane region" description="Helical" evidence="3">
    <location>
        <begin position="630"/>
        <end position="653"/>
    </location>
</feature>
<evidence type="ECO:0000256" key="3">
    <source>
        <dbReference type="SAM" id="Phobius"/>
    </source>
</evidence>
<dbReference type="Gene3D" id="1.10.2000.10">
    <property type="entry name" value="Frizzled cysteine-rich domain"/>
    <property type="match status" value="2"/>
</dbReference>
<dbReference type="InParanoid" id="A0A1X7VFR5"/>
<sequence>MDKVKDESPPVERRQISFLTEDGEKIDAAKKEEESVGDLNTIDWDKNPPVAEIKVGSKYYKKERKVSERVQKCHQILSLVIVSAIIIFFWVAMLLPQLCFFRVGICTTSSSTSSGSTNDPIDGNLTCTNATRYTGICQGLFSTCSNSPLINSNNSLDSNLLLVFALISDPNSVADSCYEARRDIETFLCRFSYQPCSEVDNKVVLPNRSYCELVRDQLCREEWDILTQLPYGEFLPDCSLLPNATVKPNCDGLTVTATPTSTTSLVNPTPSSPPIPPSCSMVYNGAICSSYLNVCSNRIINKFDSSAESSLVTLNNTFSTVVGPGCRAAQDSVFQLLCLNSFQPCDDSGSVFLPNRSHCENIRDNVCSSEWTFLQVTGQGSILPDCSSLPENSTQPSCGASMSSVFGSTAMFSLVTPTLTSSASISPSPTTTSSFFLSFSPSPSPSSSSSLPPNEFISNLSFVCNEAEGFYLYTTENPDQMSINNTCQARCSEWIIFPSRSATELRDFSLLSVSMLGLLASFAVIFFSLIRYKRMFLFPSMYIVYQTIILMVLGVTVFILYTDRYGLNCASDDLVITTLNNPTPFCSFTGFVFVYSILSLTFWWFCHVSSTFWKVMFPFHAHKHEKNTKFIHMISLIVGILLPAVVPLIAQFVDGFRVLRIPPILCSPFNANVLYYGVILPVSIAVCLGLTFLVIILYALHQKKRLFKHRGTVSYFLGLSTAEKKLLLIFFYYLTIGIFDVAAYTISQATLTSVPEAVEINFLCEARPYDPTFECPKTHTETTASDTLVVLSYIFLGLFPFTNLLFAVNVAEVKSFFNSCLGRQNGNRLRSRTASTSVLNAPDTPFTLRRKISYAISETSVGKGAKNGTSLGDVGTVGRKGIYTQRTTTL</sequence>
<evidence type="ECO:0000256" key="2">
    <source>
        <dbReference type="PROSITE-ProRule" id="PRU00090"/>
    </source>
</evidence>
<feature type="transmembrane region" description="Helical" evidence="3">
    <location>
        <begin position="76"/>
        <end position="95"/>
    </location>
</feature>